<evidence type="ECO:0000313" key="2">
    <source>
        <dbReference type="Proteomes" id="UP001235939"/>
    </source>
</evidence>
<sequence length="191" mass="22018">MLDDTLSERLLKERDLDLGKALEICKIYEAAKEQVKNIRNSKSSNVEQKQQKGKMHIKLEENLEKYTIDVITAYNKKDWMIRVEIENFEIECKIDTGSQCNIMPIEVFKSLNINKRLDKTSLKLTAYTGHSIKVYGKIELSVVYGLKCFVLEFVVVDGKSILLGLNAAQEMNLIKLFESINQSNYNTKFLL</sequence>
<proteinExistence type="predicted"/>
<dbReference type="EMBL" id="CP092880">
    <property type="protein sequence ID" value="UYV80098.1"/>
    <property type="molecule type" value="Genomic_DNA"/>
</dbReference>
<accession>A0ABY6LJQ2</accession>
<dbReference type="CDD" id="cd05481">
    <property type="entry name" value="retropepsin_like_LTR_1"/>
    <property type="match status" value="1"/>
</dbReference>
<evidence type="ECO:0000313" key="1">
    <source>
        <dbReference type="EMBL" id="UYV80098.1"/>
    </source>
</evidence>
<dbReference type="SUPFAM" id="SSF50630">
    <property type="entry name" value="Acid proteases"/>
    <property type="match status" value="1"/>
</dbReference>
<gene>
    <name evidence="1" type="ORF">LAZ67_18001682</name>
</gene>
<dbReference type="Gene3D" id="2.40.70.10">
    <property type="entry name" value="Acid Proteases"/>
    <property type="match status" value="1"/>
</dbReference>
<dbReference type="Proteomes" id="UP001235939">
    <property type="component" value="Chromosome 18"/>
</dbReference>
<reference evidence="1 2" key="1">
    <citation type="submission" date="2022-01" db="EMBL/GenBank/DDBJ databases">
        <title>A chromosomal length assembly of Cordylochernes scorpioides.</title>
        <authorList>
            <person name="Zeh D."/>
            <person name="Zeh J."/>
        </authorList>
    </citation>
    <scope>NUCLEOTIDE SEQUENCE [LARGE SCALE GENOMIC DNA]</scope>
    <source>
        <strain evidence="1">IN4F17</strain>
        <tissue evidence="1">Whole Body</tissue>
    </source>
</reference>
<organism evidence="1 2">
    <name type="scientific">Cordylochernes scorpioides</name>
    <dbReference type="NCBI Taxonomy" id="51811"/>
    <lineage>
        <taxon>Eukaryota</taxon>
        <taxon>Metazoa</taxon>
        <taxon>Ecdysozoa</taxon>
        <taxon>Arthropoda</taxon>
        <taxon>Chelicerata</taxon>
        <taxon>Arachnida</taxon>
        <taxon>Pseudoscorpiones</taxon>
        <taxon>Cheliferoidea</taxon>
        <taxon>Chernetidae</taxon>
        <taxon>Cordylochernes</taxon>
    </lineage>
</organism>
<protein>
    <submittedName>
        <fullName evidence="1">K02A2.6-like</fullName>
    </submittedName>
</protein>
<keyword evidence="2" id="KW-1185">Reference proteome</keyword>
<dbReference type="InterPro" id="IPR021109">
    <property type="entry name" value="Peptidase_aspartic_dom_sf"/>
</dbReference>
<name>A0ABY6LJQ2_9ARAC</name>